<accession>A0A7W7YAK0</accession>
<dbReference type="InterPro" id="IPR029060">
    <property type="entry name" value="PIN-like_dom_sf"/>
</dbReference>
<dbReference type="EMBL" id="JACHIG010000004">
    <property type="protein sequence ID" value="MBB5032656.1"/>
    <property type="molecule type" value="Genomic_DNA"/>
</dbReference>
<comment type="caution">
    <text evidence="2">The sequence shown here is derived from an EMBL/GenBank/DDBJ whole genome shotgun (WGS) entry which is preliminary data.</text>
</comment>
<gene>
    <name evidence="2" type="ORF">HNQ65_002238</name>
</gene>
<evidence type="ECO:0000313" key="2">
    <source>
        <dbReference type="EMBL" id="MBB5032656.1"/>
    </source>
</evidence>
<evidence type="ECO:0000259" key="1">
    <source>
        <dbReference type="Pfam" id="PF01850"/>
    </source>
</evidence>
<organism evidence="2 3">
    <name type="scientific">Prosthecobacter vanneervenii</name>
    <dbReference type="NCBI Taxonomy" id="48466"/>
    <lineage>
        <taxon>Bacteria</taxon>
        <taxon>Pseudomonadati</taxon>
        <taxon>Verrucomicrobiota</taxon>
        <taxon>Verrucomicrobiia</taxon>
        <taxon>Verrucomicrobiales</taxon>
        <taxon>Verrucomicrobiaceae</taxon>
        <taxon>Prosthecobacter</taxon>
    </lineage>
</organism>
<dbReference type="Proteomes" id="UP000590740">
    <property type="component" value="Unassembled WGS sequence"/>
</dbReference>
<dbReference type="RefSeq" id="WP_184339576.1">
    <property type="nucleotide sequence ID" value="NZ_JACHIG010000004.1"/>
</dbReference>
<evidence type="ECO:0000313" key="3">
    <source>
        <dbReference type="Proteomes" id="UP000590740"/>
    </source>
</evidence>
<dbReference type="InterPro" id="IPR002716">
    <property type="entry name" value="PIN_dom"/>
</dbReference>
<dbReference type="CDD" id="cd09874">
    <property type="entry name" value="PIN_MT3492-like"/>
    <property type="match status" value="1"/>
</dbReference>
<feature type="domain" description="PIN" evidence="1">
    <location>
        <begin position="8"/>
        <end position="148"/>
    </location>
</feature>
<reference evidence="2 3" key="1">
    <citation type="submission" date="2020-08" db="EMBL/GenBank/DDBJ databases">
        <title>Genomic Encyclopedia of Type Strains, Phase IV (KMG-IV): sequencing the most valuable type-strain genomes for metagenomic binning, comparative biology and taxonomic classification.</title>
        <authorList>
            <person name="Goeker M."/>
        </authorList>
    </citation>
    <scope>NUCLEOTIDE SEQUENCE [LARGE SCALE GENOMIC DNA]</scope>
    <source>
        <strain evidence="2 3">DSM 12252</strain>
    </source>
</reference>
<dbReference type="Pfam" id="PF01850">
    <property type="entry name" value="PIN"/>
    <property type="match status" value="1"/>
</dbReference>
<dbReference type="AlphaFoldDB" id="A0A7W7YAK0"/>
<dbReference type="SUPFAM" id="SSF88723">
    <property type="entry name" value="PIN domain-like"/>
    <property type="match status" value="1"/>
</dbReference>
<keyword evidence="3" id="KW-1185">Reference proteome</keyword>
<dbReference type="Gene3D" id="3.40.50.1010">
    <property type="entry name" value="5'-nuclease"/>
    <property type="match status" value="1"/>
</dbReference>
<sequence>MSYIVSHYLDASVAIKIFCKEKGSETITDYIVGNTTAICYITEFALYEILSALKRKWNRGELDDNAYTFAIAKLEGFLSEGLIQIDAEFKPHDRHLIYELGQMVKKHKIDYSDVLQIYTILNGRRRHGAQDCKTVLVTADEGLAHAARNEGLRVWHFPKDCPPNLHEKESSAS</sequence>
<name>A0A7W7YAK0_9BACT</name>
<protein>
    <submittedName>
        <fullName evidence="2">Putative nucleic acid-binding protein</fullName>
    </submittedName>
</protein>
<proteinExistence type="predicted"/>